<sequence>MRNIDPSDGLCNGTRMVCRGFDKDVIYAEITVGQFAGELVLLPRIPLLTVENEAIPFKFKHTQFPICLCFAMTINKAQGQTIPYVGLYLPQNVFSHGQLYVALPSGTSMATTKVLLKTGVDEKKERSHTKNVVFKEVLTV</sequence>
<dbReference type="CDD" id="cd18809">
    <property type="entry name" value="SF1_C_RecD"/>
    <property type="match status" value="1"/>
</dbReference>
<protein>
    <recommendedName>
        <fullName evidence="1">DNA helicase Pif1-like 2B domain-containing protein</fullName>
    </recommendedName>
</protein>
<evidence type="ECO:0000313" key="2">
    <source>
        <dbReference type="EMBL" id="KAG5561727.1"/>
    </source>
</evidence>
<dbReference type="GO" id="GO:0005657">
    <property type="term" value="C:replication fork"/>
    <property type="evidence" value="ECO:0007669"/>
    <property type="project" value="TreeGrafter"/>
</dbReference>
<dbReference type="Pfam" id="PF21530">
    <property type="entry name" value="Pif1_2B_dom"/>
    <property type="match status" value="1"/>
</dbReference>
<organism evidence="2 3">
    <name type="scientific">Rhododendron griersonianum</name>
    <dbReference type="NCBI Taxonomy" id="479676"/>
    <lineage>
        <taxon>Eukaryota</taxon>
        <taxon>Viridiplantae</taxon>
        <taxon>Streptophyta</taxon>
        <taxon>Embryophyta</taxon>
        <taxon>Tracheophyta</taxon>
        <taxon>Spermatophyta</taxon>
        <taxon>Magnoliopsida</taxon>
        <taxon>eudicotyledons</taxon>
        <taxon>Gunneridae</taxon>
        <taxon>Pentapetalae</taxon>
        <taxon>asterids</taxon>
        <taxon>Ericales</taxon>
        <taxon>Ericaceae</taxon>
        <taxon>Ericoideae</taxon>
        <taxon>Rhodoreae</taxon>
        <taxon>Rhododendron</taxon>
    </lineage>
</organism>
<dbReference type="AlphaFoldDB" id="A0AAV6L9T9"/>
<reference evidence="2" key="1">
    <citation type="submission" date="2020-08" db="EMBL/GenBank/DDBJ databases">
        <title>Plant Genome Project.</title>
        <authorList>
            <person name="Zhang R.-G."/>
        </authorList>
    </citation>
    <scope>NUCLEOTIDE SEQUENCE</scope>
    <source>
        <strain evidence="2">WSP0</strain>
        <tissue evidence="2">Leaf</tissue>
    </source>
</reference>
<evidence type="ECO:0000259" key="1">
    <source>
        <dbReference type="Pfam" id="PF21530"/>
    </source>
</evidence>
<comment type="caution">
    <text evidence="2">The sequence shown here is derived from an EMBL/GenBank/DDBJ whole genome shotgun (WGS) entry which is preliminary data.</text>
</comment>
<dbReference type="PANTHER" id="PTHR23274:SF51">
    <property type="entry name" value="OS03G0423850 PROTEIN"/>
    <property type="match status" value="1"/>
</dbReference>
<keyword evidence="3" id="KW-1185">Reference proteome</keyword>
<gene>
    <name evidence="2" type="ORF">RHGRI_004692</name>
</gene>
<dbReference type="PANTHER" id="PTHR23274">
    <property type="entry name" value="DNA HELICASE-RELATED"/>
    <property type="match status" value="1"/>
</dbReference>
<dbReference type="InterPro" id="IPR049163">
    <property type="entry name" value="Pif1-like_2B_dom"/>
</dbReference>
<evidence type="ECO:0000313" key="3">
    <source>
        <dbReference type="Proteomes" id="UP000823749"/>
    </source>
</evidence>
<proteinExistence type="predicted"/>
<dbReference type="InterPro" id="IPR027417">
    <property type="entry name" value="P-loop_NTPase"/>
</dbReference>
<dbReference type="Proteomes" id="UP000823749">
    <property type="component" value="Chromosome 2"/>
</dbReference>
<accession>A0AAV6L9T9</accession>
<feature type="domain" description="DNA helicase Pif1-like 2B" evidence="1">
    <location>
        <begin position="1"/>
        <end position="18"/>
    </location>
</feature>
<dbReference type="EMBL" id="JACTNZ010000002">
    <property type="protein sequence ID" value="KAG5561727.1"/>
    <property type="molecule type" value="Genomic_DNA"/>
</dbReference>
<dbReference type="SUPFAM" id="SSF52540">
    <property type="entry name" value="P-loop containing nucleoside triphosphate hydrolases"/>
    <property type="match status" value="1"/>
</dbReference>
<name>A0AAV6L9T9_9ERIC</name>
<dbReference type="GO" id="GO:0006260">
    <property type="term" value="P:DNA replication"/>
    <property type="evidence" value="ECO:0007669"/>
    <property type="project" value="TreeGrafter"/>
</dbReference>
<dbReference type="FunFam" id="3.40.50.300:FF:002884">
    <property type="entry name" value="ATP-dependent DNA helicase"/>
    <property type="match status" value="1"/>
</dbReference>